<dbReference type="SUPFAM" id="SSF51735">
    <property type="entry name" value="NAD(P)-binding Rossmann-fold domains"/>
    <property type="match status" value="1"/>
</dbReference>
<evidence type="ECO:0000313" key="7">
    <source>
        <dbReference type="EMBL" id="MDT6989212.1"/>
    </source>
</evidence>
<protein>
    <submittedName>
        <fullName evidence="7">D-2-hydroxyacid dehydrogenase</fullName>
    </submittedName>
</protein>
<dbReference type="Pfam" id="PF00389">
    <property type="entry name" value="2-Hacid_dh"/>
    <property type="match status" value="1"/>
</dbReference>
<dbReference type="CDD" id="cd12186">
    <property type="entry name" value="LDH"/>
    <property type="match status" value="1"/>
</dbReference>
<evidence type="ECO:0000256" key="1">
    <source>
        <dbReference type="ARBA" id="ARBA00005854"/>
    </source>
</evidence>
<dbReference type="InterPro" id="IPR029753">
    <property type="entry name" value="D-isomer_DH_CS"/>
</dbReference>
<organism evidence="7 8">
    <name type="scientific">Lactiplantibacillus pentosus</name>
    <name type="common">Lactobacillus pentosus</name>
    <dbReference type="NCBI Taxonomy" id="1589"/>
    <lineage>
        <taxon>Bacteria</taxon>
        <taxon>Bacillati</taxon>
        <taxon>Bacillota</taxon>
        <taxon>Bacilli</taxon>
        <taxon>Lactobacillales</taxon>
        <taxon>Lactobacillaceae</taxon>
        <taxon>Lactiplantibacillus</taxon>
    </lineage>
</organism>
<dbReference type="RefSeq" id="WP_105921808.1">
    <property type="nucleotide sequence ID" value="NZ_JAGXBR010000011.1"/>
</dbReference>
<feature type="domain" description="D-isomer specific 2-hydroxyacid dehydrogenase NAD-binding" evidence="6">
    <location>
        <begin position="111"/>
        <end position="296"/>
    </location>
</feature>
<dbReference type="GO" id="GO:0008720">
    <property type="term" value="F:D-lactate dehydrogenase (NAD+) activity"/>
    <property type="evidence" value="ECO:0007669"/>
    <property type="project" value="TreeGrafter"/>
</dbReference>
<dbReference type="InterPro" id="IPR006140">
    <property type="entry name" value="D-isomer_DH_NAD-bd"/>
</dbReference>
<keyword evidence="2 4" id="KW-0560">Oxidoreductase</keyword>
<dbReference type="AlphaFoldDB" id="A0AAW8VUK8"/>
<dbReference type="PROSITE" id="PS00670">
    <property type="entry name" value="D_2_HYDROXYACID_DH_2"/>
    <property type="match status" value="1"/>
</dbReference>
<sequence length="328" mass="36075">MKLLCYAVSDLEKPYIMAWAQKNNIEIKMVTEELSYKNVQLAQGFDGVSSEGITPVDERVYQAFETMGIHQLAIRQVGVDNQDLLAARKHHITITNVAAYSPRAIAEMGVTQAMYLLRNIGIYQDRMAKGDFTWDESTISTEIFNCTVGLVGVGHIGGATAQIYRALGAKVLAYDLTYDASLEPYVTYTDLNTVLHEADIISLHTPLFPTTENMISEGQFKMMKSTAILINVARGGLIDTTALISALQHHEIAGAGLDTLADELSYFGEHKNPSELPADYETLSQMPNVLITPHVAFFTKLAIRNSIEIALNDAKTIIEGGKSRNIVS</sequence>
<evidence type="ECO:0000259" key="6">
    <source>
        <dbReference type="Pfam" id="PF02826"/>
    </source>
</evidence>
<dbReference type="PROSITE" id="PS00671">
    <property type="entry name" value="D_2_HYDROXYACID_DH_3"/>
    <property type="match status" value="1"/>
</dbReference>
<name>A0AAW8VUK8_LACPE</name>
<dbReference type="InterPro" id="IPR006139">
    <property type="entry name" value="D-isomer_2_OHA_DH_cat_dom"/>
</dbReference>
<evidence type="ECO:0000259" key="5">
    <source>
        <dbReference type="Pfam" id="PF00389"/>
    </source>
</evidence>
<dbReference type="InterPro" id="IPR036291">
    <property type="entry name" value="NAD(P)-bd_dom_sf"/>
</dbReference>
<dbReference type="PANTHER" id="PTHR43026:SF1">
    <property type="entry name" value="2-HYDROXYACID DEHYDROGENASE HOMOLOG 1-RELATED"/>
    <property type="match status" value="1"/>
</dbReference>
<dbReference type="GO" id="GO:0051287">
    <property type="term" value="F:NAD binding"/>
    <property type="evidence" value="ECO:0007669"/>
    <property type="project" value="InterPro"/>
</dbReference>
<dbReference type="FunFam" id="3.40.50.720:FF:000041">
    <property type="entry name" value="D-3-phosphoglycerate dehydrogenase"/>
    <property type="match status" value="1"/>
</dbReference>
<dbReference type="InterPro" id="IPR058205">
    <property type="entry name" value="D-LDH-like"/>
</dbReference>
<dbReference type="GO" id="GO:0006564">
    <property type="term" value="P:L-serine biosynthetic process"/>
    <property type="evidence" value="ECO:0007669"/>
    <property type="project" value="UniProtKB-ARBA"/>
</dbReference>
<keyword evidence="3" id="KW-0520">NAD</keyword>
<gene>
    <name evidence="7" type="ORF">RI536_03735</name>
</gene>
<dbReference type="GO" id="GO:0047545">
    <property type="term" value="F:(S)-2-hydroxyglutarate dehydrogenase activity"/>
    <property type="evidence" value="ECO:0007669"/>
    <property type="project" value="UniProtKB-ARBA"/>
</dbReference>
<dbReference type="Proteomes" id="UP001267003">
    <property type="component" value="Unassembled WGS sequence"/>
</dbReference>
<evidence type="ECO:0000256" key="4">
    <source>
        <dbReference type="RuleBase" id="RU003719"/>
    </source>
</evidence>
<evidence type="ECO:0000256" key="2">
    <source>
        <dbReference type="ARBA" id="ARBA00023002"/>
    </source>
</evidence>
<comment type="caution">
    <text evidence="7">The sequence shown here is derived from an EMBL/GenBank/DDBJ whole genome shotgun (WGS) entry which is preliminary data.</text>
</comment>
<evidence type="ECO:0000256" key="3">
    <source>
        <dbReference type="ARBA" id="ARBA00023027"/>
    </source>
</evidence>
<dbReference type="SUPFAM" id="SSF52283">
    <property type="entry name" value="Formate/glycerate dehydrogenase catalytic domain-like"/>
    <property type="match status" value="1"/>
</dbReference>
<dbReference type="PANTHER" id="PTHR43026">
    <property type="entry name" value="2-HYDROXYACID DEHYDROGENASE HOMOLOG 1-RELATED"/>
    <property type="match status" value="1"/>
</dbReference>
<proteinExistence type="inferred from homology"/>
<comment type="similarity">
    <text evidence="1 4">Belongs to the D-isomer specific 2-hydroxyacid dehydrogenase family.</text>
</comment>
<accession>A0AAW8VUK8</accession>
<dbReference type="EMBL" id="JAVLAQ010000001">
    <property type="protein sequence ID" value="MDT6989212.1"/>
    <property type="molecule type" value="Genomic_DNA"/>
</dbReference>
<reference evidence="7" key="1">
    <citation type="submission" date="2023-08" db="EMBL/GenBank/DDBJ databases">
        <authorList>
            <person name="Page C.A."/>
            <person name="Perez-Diaz I.M."/>
        </authorList>
    </citation>
    <scope>NUCLEOTIDE SEQUENCE</scope>
    <source>
        <strain evidence="7">7.8.46</strain>
    </source>
</reference>
<evidence type="ECO:0000313" key="8">
    <source>
        <dbReference type="Proteomes" id="UP001267003"/>
    </source>
</evidence>
<dbReference type="Gene3D" id="3.40.50.720">
    <property type="entry name" value="NAD(P)-binding Rossmann-like Domain"/>
    <property type="match status" value="2"/>
</dbReference>
<feature type="domain" description="D-isomer specific 2-hydroxyacid dehydrogenase catalytic" evidence="5">
    <location>
        <begin position="11"/>
        <end position="327"/>
    </location>
</feature>
<dbReference type="GO" id="GO:0004617">
    <property type="term" value="F:phosphoglycerate dehydrogenase activity"/>
    <property type="evidence" value="ECO:0007669"/>
    <property type="project" value="UniProtKB-ARBA"/>
</dbReference>
<dbReference type="Pfam" id="PF02826">
    <property type="entry name" value="2-Hacid_dh_C"/>
    <property type="match status" value="1"/>
</dbReference>